<accession>A0ABV6Y584</accession>
<dbReference type="RefSeq" id="WP_203275728.1">
    <property type="nucleotide sequence ID" value="NZ_JBHOMY010000016.1"/>
</dbReference>
<reference evidence="1 2" key="1">
    <citation type="submission" date="2024-09" db="EMBL/GenBank/DDBJ databases">
        <title>Nodulacao em especies de Leguminosae Basais da Amazonia e Caracterizacao dos Rizobios e Bacterias Associadas aos Nodulos.</title>
        <authorList>
            <person name="Jambeiro I.C.A."/>
            <person name="Lopes I.S."/>
            <person name="Aguiar E.R.G.R."/>
            <person name="Santos A.F.J."/>
            <person name="Dos Santos J.M.F."/>
            <person name="Gross E."/>
        </authorList>
    </citation>
    <scope>NUCLEOTIDE SEQUENCE [LARGE SCALE GENOMIC DNA]</scope>
    <source>
        <strain evidence="1 2">BRUESC1165</strain>
    </source>
</reference>
<evidence type="ECO:0000313" key="1">
    <source>
        <dbReference type="EMBL" id="MFC1456419.1"/>
    </source>
</evidence>
<proteinExistence type="predicted"/>
<dbReference type="GO" id="GO:0008855">
    <property type="term" value="F:exodeoxyribonuclease VII activity"/>
    <property type="evidence" value="ECO:0007669"/>
    <property type="project" value="UniProtKB-EC"/>
</dbReference>
<sequence>MMNNSENSQAKTTGLYAKHYGILQAIAERLRSGGSADVDLLLEDTRRAMESYEICRDRLHAVQAELNVQINRS</sequence>
<gene>
    <name evidence="1" type="primary">xseB</name>
    <name evidence="1" type="ORF">ACETIH_06725</name>
</gene>
<protein>
    <submittedName>
        <fullName evidence="1">Exodeoxyribonuclease VII small subunit</fullName>
        <ecNumber evidence="1">3.1.11.6</ecNumber>
    </submittedName>
</protein>
<dbReference type="EMBL" id="JBHOMY010000016">
    <property type="protein sequence ID" value="MFC1456419.1"/>
    <property type="molecule type" value="Genomic_DNA"/>
</dbReference>
<dbReference type="NCBIfam" id="NF045605">
    <property type="entry name" value="xseB_Acin_var"/>
    <property type="match status" value="1"/>
</dbReference>
<comment type="caution">
    <text evidence="1">The sequence shown here is derived from an EMBL/GenBank/DDBJ whole genome shotgun (WGS) entry which is preliminary data.</text>
</comment>
<name>A0ABV6Y584_9HYPH</name>
<organism evidence="1 2">
    <name type="scientific">Microvirga arabica</name>
    <dbReference type="NCBI Taxonomy" id="1128671"/>
    <lineage>
        <taxon>Bacteria</taxon>
        <taxon>Pseudomonadati</taxon>
        <taxon>Pseudomonadota</taxon>
        <taxon>Alphaproteobacteria</taxon>
        <taxon>Hyphomicrobiales</taxon>
        <taxon>Methylobacteriaceae</taxon>
        <taxon>Microvirga</taxon>
    </lineage>
</organism>
<evidence type="ECO:0000313" key="2">
    <source>
        <dbReference type="Proteomes" id="UP001593940"/>
    </source>
</evidence>
<dbReference type="EC" id="3.1.11.6" evidence="1"/>
<dbReference type="Proteomes" id="UP001593940">
    <property type="component" value="Unassembled WGS sequence"/>
</dbReference>
<keyword evidence="2" id="KW-1185">Reference proteome</keyword>
<keyword evidence="1" id="KW-0378">Hydrolase</keyword>